<name>A0AAD7HNM5_9AGAR</name>
<gene>
    <name evidence="4" type="ORF">B0H16DRAFT_1596503</name>
</gene>
<dbReference type="AlphaFoldDB" id="A0AAD7HNM5"/>
<keyword evidence="5" id="KW-1185">Reference proteome</keyword>
<feature type="signal peptide" evidence="3">
    <location>
        <begin position="1"/>
        <end position="19"/>
    </location>
</feature>
<organism evidence="4 5">
    <name type="scientific">Mycena metata</name>
    <dbReference type="NCBI Taxonomy" id="1033252"/>
    <lineage>
        <taxon>Eukaryota</taxon>
        <taxon>Fungi</taxon>
        <taxon>Dikarya</taxon>
        <taxon>Basidiomycota</taxon>
        <taxon>Agaricomycotina</taxon>
        <taxon>Agaricomycetes</taxon>
        <taxon>Agaricomycetidae</taxon>
        <taxon>Agaricales</taxon>
        <taxon>Marasmiineae</taxon>
        <taxon>Mycenaceae</taxon>
        <taxon>Mycena</taxon>
    </lineage>
</organism>
<feature type="region of interest" description="Disordered" evidence="1">
    <location>
        <begin position="136"/>
        <end position="155"/>
    </location>
</feature>
<evidence type="ECO:0000256" key="1">
    <source>
        <dbReference type="SAM" id="MobiDB-lite"/>
    </source>
</evidence>
<proteinExistence type="predicted"/>
<keyword evidence="3" id="KW-0732">Signal</keyword>
<evidence type="ECO:0000256" key="2">
    <source>
        <dbReference type="SAM" id="Phobius"/>
    </source>
</evidence>
<feature type="chain" id="PRO_5042005381" description="Transmembrane protein" evidence="3">
    <location>
        <begin position="20"/>
        <end position="155"/>
    </location>
</feature>
<dbReference type="Proteomes" id="UP001215598">
    <property type="component" value="Unassembled WGS sequence"/>
</dbReference>
<evidence type="ECO:0000313" key="5">
    <source>
        <dbReference type="Proteomes" id="UP001215598"/>
    </source>
</evidence>
<feature type="transmembrane region" description="Helical" evidence="2">
    <location>
        <begin position="69"/>
        <end position="90"/>
    </location>
</feature>
<evidence type="ECO:0000256" key="3">
    <source>
        <dbReference type="SAM" id="SignalP"/>
    </source>
</evidence>
<protein>
    <recommendedName>
        <fullName evidence="6">Transmembrane protein</fullName>
    </recommendedName>
</protein>
<comment type="caution">
    <text evidence="4">The sequence shown here is derived from an EMBL/GenBank/DDBJ whole genome shotgun (WGS) entry which is preliminary data.</text>
</comment>
<evidence type="ECO:0008006" key="6">
    <source>
        <dbReference type="Google" id="ProtNLM"/>
    </source>
</evidence>
<dbReference type="EMBL" id="JARKIB010000203">
    <property type="protein sequence ID" value="KAJ7724364.1"/>
    <property type="molecule type" value="Genomic_DNA"/>
</dbReference>
<sequence>MLPFVLLAAFGFLSSNAQGISPRAMMSECGGVLCDSAHSHSRSQTNGGPVPTTTSVVLKGSTSPRQSTIIALAIVLSVVVVGAMAFVFWWQWVRRRRHKYAGTQPYIDPDVPPTHVADHGGTIFDAAPPYVPAVDPFPADSEGGNRLQGVAEKRG</sequence>
<keyword evidence="2" id="KW-1133">Transmembrane helix</keyword>
<accession>A0AAD7HNM5</accession>
<keyword evidence="2" id="KW-0812">Transmembrane</keyword>
<reference evidence="4" key="1">
    <citation type="submission" date="2023-03" db="EMBL/GenBank/DDBJ databases">
        <title>Massive genome expansion in bonnet fungi (Mycena s.s.) driven by repeated elements and novel gene families across ecological guilds.</title>
        <authorList>
            <consortium name="Lawrence Berkeley National Laboratory"/>
            <person name="Harder C.B."/>
            <person name="Miyauchi S."/>
            <person name="Viragh M."/>
            <person name="Kuo A."/>
            <person name="Thoen E."/>
            <person name="Andreopoulos B."/>
            <person name="Lu D."/>
            <person name="Skrede I."/>
            <person name="Drula E."/>
            <person name="Henrissat B."/>
            <person name="Morin E."/>
            <person name="Kohler A."/>
            <person name="Barry K."/>
            <person name="LaButti K."/>
            <person name="Morin E."/>
            <person name="Salamov A."/>
            <person name="Lipzen A."/>
            <person name="Mereny Z."/>
            <person name="Hegedus B."/>
            <person name="Baldrian P."/>
            <person name="Stursova M."/>
            <person name="Weitz H."/>
            <person name="Taylor A."/>
            <person name="Grigoriev I.V."/>
            <person name="Nagy L.G."/>
            <person name="Martin F."/>
            <person name="Kauserud H."/>
        </authorList>
    </citation>
    <scope>NUCLEOTIDE SEQUENCE</scope>
    <source>
        <strain evidence="4">CBHHK182m</strain>
    </source>
</reference>
<keyword evidence="2" id="KW-0472">Membrane</keyword>
<evidence type="ECO:0000313" key="4">
    <source>
        <dbReference type="EMBL" id="KAJ7724364.1"/>
    </source>
</evidence>